<dbReference type="Pfam" id="PF01769">
    <property type="entry name" value="MgtE"/>
    <property type="match status" value="1"/>
</dbReference>
<organism evidence="10 11">
    <name type="scientific">Geodia barretti</name>
    <name type="common">Barrett's horny sponge</name>
    <dbReference type="NCBI Taxonomy" id="519541"/>
    <lineage>
        <taxon>Eukaryota</taxon>
        <taxon>Metazoa</taxon>
        <taxon>Porifera</taxon>
        <taxon>Demospongiae</taxon>
        <taxon>Heteroscleromorpha</taxon>
        <taxon>Tetractinellida</taxon>
        <taxon>Astrophorina</taxon>
        <taxon>Geodiidae</taxon>
        <taxon>Geodia</taxon>
    </lineage>
</organism>
<gene>
    <name evidence="10" type="ORF">GBAR_LOCUS5572</name>
</gene>
<keyword evidence="5" id="KW-0460">Magnesium</keyword>
<evidence type="ECO:0000256" key="6">
    <source>
        <dbReference type="ARBA" id="ARBA00022989"/>
    </source>
</evidence>
<comment type="caution">
    <text evidence="10">The sequence shown here is derived from an EMBL/GenBank/DDBJ whole genome shotgun (WGS) entry which is preliminary data.</text>
</comment>
<dbReference type="Proteomes" id="UP001174909">
    <property type="component" value="Unassembled WGS sequence"/>
</dbReference>
<keyword evidence="6 8" id="KW-1133">Transmembrane helix</keyword>
<evidence type="ECO:0000313" key="10">
    <source>
        <dbReference type="EMBL" id="CAI8008039.1"/>
    </source>
</evidence>
<accession>A0AA35RAU7</accession>
<dbReference type="InterPro" id="IPR036739">
    <property type="entry name" value="SLC41_membr_dom_sf"/>
</dbReference>
<feature type="domain" description="SLC41A/MgtE integral membrane" evidence="9">
    <location>
        <begin position="2"/>
        <end position="80"/>
    </location>
</feature>
<evidence type="ECO:0000256" key="8">
    <source>
        <dbReference type="SAM" id="Phobius"/>
    </source>
</evidence>
<sequence>MVHGLALGLVVGLIAFIWKGSEYLALVVGIAMTANLVVAGISGVVVPLGFRALRIDPALSSAVAVTTLTDVLGFLVYLGLATAAIGLIVGSL</sequence>
<dbReference type="GO" id="GO:0016020">
    <property type="term" value="C:membrane"/>
    <property type="evidence" value="ECO:0007669"/>
    <property type="project" value="UniProtKB-SubCell"/>
</dbReference>
<dbReference type="PANTHER" id="PTHR41394:SF5">
    <property type="entry name" value="SLC41A_MGTE INTEGRAL MEMBRANE DOMAIN-CONTAINING PROTEIN"/>
    <property type="match status" value="1"/>
</dbReference>
<dbReference type="Gene3D" id="1.10.357.20">
    <property type="entry name" value="SLC41 divalent cation transporters, integral membrane domain"/>
    <property type="match status" value="1"/>
</dbReference>
<feature type="transmembrane region" description="Helical" evidence="8">
    <location>
        <begin position="62"/>
        <end position="89"/>
    </location>
</feature>
<protein>
    <submittedName>
        <fullName evidence="10">Magnesium transporter MgtE</fullName>
    </submittedName>
</protein>
<dbReference type="EMBL" id="CASHTH010000814">
    <property type="protein sequence ID" value="CAI8008039.1"/>
    <property type="molecule type" value="Genomic_DNA"/>
</dbReference>
<comment type="subcellular location">
    <subcellularLocation>
        <location evidence="1">Membrane</location>
        <topology evidence="1">Multi-pass membrane protein</topology>
    </subcellularLocation>
</comment>
<feature type="transmembrane region" description="Helical" evidence="8">
    <location>
        <begin position="25"/>
        <end position="50"/>
    </location>
</feature>
<keyword evidence="11" id="KW-1185">Reference proteome</keyword>
<reference evidence="10" key="1">
    <citation type="submission" date="2023-03" db="EMBL/GenBank/DDBJ databases">
        <authorList>
            <person name="Steffen K."/>
            <person name="Cardenas P."/>
        </authorList>
    </citation>
    <scope>NUCLEOTIDE SEQUENCE</scope>
</reference>
<name>A0AA35RAU7_GEOBA</name>
<dbReference type="InterPro" id="IPR006667">
    <property type="entry name" value="SLC41_membr_dom"/>
</dbReference>
<comment type="similarity">
    <text evidence="2">Belongs to the SLC41A transporter family.</text>
</comment>
<evidence type="ECO:0000256" key="1">
    <source>
        <dbReference type="ARBA" id="ARBA00004141"/>
    </source>
</evidence>
<keyword evidence="4 8" id="KW-0812">Transmembrane</keyword>
<evidence type="ECO:0000259" key="9">
    <source>
        <dbReference type="Pfam" id="PF01769"/>
    </source>
</evidence>
<dbReference type="PANTHER" id="PTHR41394">
    <property type="entry name" value="MAGNESIUM TRANSPORTER MGTE"/>
    <property type="match status" value="1"/>
</dbReference>
<dbReference type="AlphaFoldDB" id="A0AA35RAU7"/>
<evidence type="ECO:0000313" key="11">
    <source>
        <dbReference type="Proteomes" id="UP001174909"/>
    </source>
</evidence>
<evidence type="ECO:0000256" key="3">
    <source>
        <dbReference type="ARBA" id="ARBA00022448"/>
    </source>
</evidence>
<keyword evidence="3" id="KW-0813">Transport</keyword>
<evidence type="ECO:0000256" key="2">
    <source>
        <dbReference type="ARBA" id="ARBA00009749"/>
    </source>
</evidence>
<evidence type="ECO:0000256" key="7">
    <source>
        <dbReference type="ARBA" id="ARBA00023136"/>
    </source>
</evidence>
<dbReference type="SUPFAM" id="SSF161093">
    <property type="entry name" value="MgtE membrane domain-like"/>
    <property type="match status" value="1"/>
</dbReference>
<evidence type="ECO:0000256" key="5">
    <source>
        <dbReference type="ARBA" id="ARBA00022842"/>
    </source>
</evidence>
<evidence type="ECO:0000256" key="4">
    <source>
        <dbReference type="ARBA" id="ARBA00022692"/>
    </source>
</evidence>
<keyword evidence="7 8" id="KW-0472">Membrane</keyword>
<dbReference type="GO" id="GO:0008324">
    <property type="term" value="F:monoatomic cation transmembrane transporter activity"/>
    <property type="evidence" value="ECO:0007669"/>
    <property type="project" value="InterPro"/>
</dbReference>
<proteinExistence type="inferred from homology"/>